<dbReference type="GO" id="GO:0016747">
    <property type="term" value="F:acyltransferase activity, transferring groups other than amino-acyl groups"/>
    <property type="evidence" value="ECO:0007669"/>
    <property type="project" value="InterPro"/>
</dbReference>
<name>A0A4R5C9F7_9ACTN</name>
<dbReference type="EMBL" id="SMKU01000009">
    <property type="protein sequence ID" value="TDD95875.1"/>
    <property type="molecule type" value="Genomic_DNA"/>
</dbReference>
<evidence type="ECO:0000259" key="1">
    <source>
        <dbReference type="PROSITE" id="PS51186"/>
    </source>
</evidence>
<gene>
    <name evidence="2" type="ORF">E1298_04105</name>
</gene>
<dbReference type="PROSITE" id="PS51186">
    <property type="entry name" value="GNAT"/>
    <property type="match status" value="1"/>
</dbReference>
<dbReference type="AlphaFoldDB" id="A0A4R5C9F7"/>
<dbReference type="Gene3D" id="3.40.630.30">
    <property type="match status" value="1"/>
</dbReference>
<dbReference type="RefSeq" id="WP_131889432.1">
    <property type="nucleotide sequence ID" value="NZ_SMKU01000009.1"/>
</dbReference>
<accession>A0A4R5C9F7</accession>
<organism evidence="2 3">
    <name type="scientific">Actinomadura rubrisoli</name>
    <dbReference type="NCBI Taxonomy" id="2530368"/>
    <lineage>
        <taxon>Bacteria</taxon>
        <taxon>Bacillati</taxon>
        <taxon>Actinomycetota</taxon>
        <taxon>Actinomycetes</taxon>
        <taxon>Streptosporangiales</taxon>
        <taxon>Thermomonosporaceae</taxon>
        <taxon>Actinomadura</taxon>
    </lineage>
</organism>
<dbReference type="SUPFAM" id="SSF55729">
    <property type="entry name" value="Acyl-CoA N-acyltransferases (Nat)"/>
    <property type="match status" value="1"/>
</dbReference>
<proteinExistence type="predicted"/>
<feature type="domain" description="N-acetyltransferase" evidence="1">
    <location>
        <begin position="1"/>
        <end position="91"/>
    </location>
</feature>
<protein>
    <submittedName>
        <fullName evidence="2">GNAT family N-acetyltransferase</fullName>
    </submittedName>
</protein>
<keyword evidence="2" id="KW-0808">Transferase</keyword>
<keyword evidence="3" id="KW-1185">Reference proteome</keyword>
<sequence length="91" mass="9892">MEPVQPARFTAETGRRTFAVIDLAVRPTHRGRGLGRRLLDELLAGRPEERAALATAPDEGEVQAMYQRWGGAMSAACQVTRVRPSPGSTSM</sequence>
<dbReference type="OrthoDB" id="4536199at2"/>
<reference evidence="2 3" key="1">
    <citation type="submission" date="2019-03" db="EMBL/GenBank/DDBJ databases">
        <title>Draft genome sequences of novel Actinobacteria.</title>
        <authorList>
            <person name="Sahin N."/>
            <person name="Ay H."/>
            <person name="Saygin H."/>
        </authorList>
    </citation>
    <scope>NUCLEOTIDE SEQUENCE [LARGE SCALE GENOMIC DNA]</scope>
    <source>
        <strain evidence="2 3">H3C3</strain>
    </source>
</reference>
<evidence type="ECO:0000313" key="2">
    <source>
        <dbReference type="EMBL" id="TDD95875.1"/>
    </source>
</evidence>
<dbReference type="Proteomes" id="UP000294513">
    <property type="component" value="Unassembled WGS sequence"/>
</dbReference>
<dbReference type="InterPro" id="IPR000182">
    <property type="entry name" value="GNAT_dom"/>
</dbReference>
<dbReference type="Pfam" id="PF00583">
    <property type="entry name" value="Acetyltransf_1"/>
    <property type="match status" value="1"/>
</dbReference>
<comment type="caution">
    <text evidence="2">The sequence shown here is derived from an EMBL/GenBank/DDBJ whole genome shotgun (WGS) entry which is preliminary data.</text>
</comment>
<dbReference type="InterPro" id="IPR016181">
    <property type="entry name" value="Acyl_CoA_acyltransferase"/>
</dbReference>
<evidence type="ECO:0000313" key="3">
    <source>
        <dbReference type="Proteomes" id="UP000294513"/>
    </source>
</evidence>